<protein>
    <submittedName>
        <fullName evidence="3">Uncharacterized protein</fullName>
    </submittedName>
</protein>
<keyword evidence="1" id="KW-0472">Membrane</keyword>
<evidence type="ECO:0000313" key="3">
    <source>
        <dbReference type="EMBL" id="QJA86591.1"/>
    </source>
</evidence>
<organism evidence="3">
    <name type="scientific">viral metagenome</name>
    <dbReference type="NCBI Taxonomy" id="1070528"/>
    <lineage>
        <taxon>unclassified sequences</taxon>
        <taxon>metagenomes</taxon>
        <taxon>organismal metagenomes</taxon>
    </lineage>
</organism>
<dbReference type="EMBL" id="MT142645">
    <property type="protein sequence ID" value="QJA86591.1"/>
    <property type="molecule type" value="Genomic_DNA"/>
</dbReference>
<gene>
    <name evidence="2" type="ORF">MM415A05313_0007</name>
    <name evidence="3" type="ORF">MM415B03161_0009</name>
</gene>
<reference evidence="3" key="1">
    <citation type="submission" date="2020-03" db="EMBL/GenBank/DDBJ databases">
        <title>The deep terrestrial virosphere.</title>
        <authorList>
            <person name="Holmfeldt K."/>
            <person name="Nilsson E."/>
            <person name="Simone D."/>
            <person name="Lopez-Fernandez M."/>
            <person name="Wu X."/>
            <person name="de Brujin I."/>
            <person name="Lundin D."/>
            <person name="Andersson A."/>
            <person name="Bertilsson S."/>
            <person name="Dopson M."/>
        </authorList>
    </citation>
    <scope>NUCLEOTIDE SEQUENCE</scope>
    <source>
        <strain evidence="2">MM415A05313</strain>
        <strain evidence="3">MM415B03161</strain>
    </source>
</reference>
<evidence type="ECO:0000313" key="2">
    <source>
        <dbReference type="EMBL" id="QJA68942.1"/>
    </source>
</evidence>
<feature type="transmembrane region" description="Helical" evidence="1">
    <location>
        <begin position="12"/>
        <end position="45"/>
    </location>
</feature>
<dbReference type="EMBL" id="MT141663">
    <property type="protein sequence ID" value="QJA68942.1"/>
    <property type="molecule type" value="Genomic_DNA"/>
</dbReference>
<dbReference type="AlphaFoldDB" id="A0A6M3KYD7"/>
<sequence length="52" mass="5459">MKEEDKKEVACGLFILAGALCIIIGVGIQFSFVVALITLGIFLILTGFLGGD</sequence>
<accession>A0A6M3KYD7</accession>
<name>A0A6M3KYD7_9ZZZZ</name>
<keyword evidence="1" id="KW-1133">Transmembrane helix</keyword>
<keyword evidence="1" id="KW-0812">Transmembrane</keyword>
<proteinExistence type="predicted"/>
<evidence type="ECO:0000256" key="1">
    <source>
        <dbReference type="SAM" id="Phobius"/>
    </source>
</evidence>